<evidence type="ECO:0000313" key="3">
    <source>
        <dbReference type="Proteomes" id="UP001620597"/>
    </source>
</evidence>
<dbReference type="RefSeq" id="WP_416207001.1">
    <property type="nucleotide sequence ID" value="NZ_JBBKTX010000023.1"/>
</dbReference>
<dbReference type="InterPro" id="IPR025392">
    <property type="entry name" value="DUF4124"/>
</dbReference>
<feature type="domain" description="DUF4124" evidence="1">
    <location>
        <begin position="115"/>
        <end position="144"/>
    </location>
</feature>
<accession>A0ABW8NM24</accession>
<evidence type="ECO:0000259" key="1">
    <source>
        <dbReference type="Pfam" id="PF13511"/>
    </source>
</evidence>
<proteinExistence type="predicted"/>
<reference evidence="2 3" key="1">
    <citation type="submission" date="2024-03" db="EMBL/GenBank/DDBJ databases">
        <title>High-quality draft genome sequence of Oceanobacter sp. wDCs-4.</title>
        <authorList>
            <person name="Dong C."/>
        </authorList>
    </citation>
    <scope>NUCLEOTIDE SEQUENCE [LARGE SCALE GENOMIC DNA]</scope>
    <source>
        <strain evidence="3">wDCs-4</strain>
    </source>
</reference>
<sequence length="398" mass="44733">MTLFKTLRQLVSLLLVLVLAPELAWRLTTAAQHEYVAVQYPGIPLPNSYSSSLWMPLLGIQTQQQRLEQLERQSQQQLERQSSPLLVGQSADKNSVERHMVAGRCVTPESLPVAQPKQQQVFRWVDEQGKIHFGDRPDASDRQQSVDDLSAQYRSQRKLELHVTLPDGPDAGLEAGIQREGELVYRVVATLLPARFVRPVLINITVFADAAGYQAQRRSDNVGEQAAGYYHFEKNRIYLQRQYQREATLALVRHEMTHALSMAMVGTLPVWLGEGLAEYTEQLDYQMSAARVVLSERLLASLRRQTPLPLAQYLALEPESFYQQGSRHYRQALALVFFLNSSQEGKVVLERAYEAVTDSPCQTAAVNATLAFYPGGLAGLETAFGQWLANGPHLPQSY</sequence>
<protein>
    <submittedName>
        <fullName evidence="2">DUF4124 domain-containing protein</fullName>
    </submittedName>
</protein>
<name>A0ABW8NM24_9GAMM</name>
<evidence type="ECO:0000313" key="2">
    <source>
        <dbReference type="EMBL" id="MFK4754033.1"/>
    </source>
</evidence>
<dbReference type="Proteomes" id="UP001620597">
    <property type="component" value="Unassembled WGS sequence"/>
</dbReference>
<dbReference type="EMBL" id="JBBKTX010000023">
    <property type="protein sequence ID" value="MFK4754033.1"/>
    <property type="molecule type" value="Genomic_DNA"/>
</dbReference>
<comment type="caution">
    <text evidence="2">The sequence shown here is derived from an EMBL/GenBank/DDBJ whole genome shotgun (WGS) entry which is preliminary data.</text>
</comment>
<dbReference type="Pfam" id="PF13511">
    <property type="entry name" value="DUF4124"/>
    <property type="match status" value="1"/>
</dbReference>
<organism evidence="2 3">
    <name type="scientific">Oceanobacter antarcticus</name>
    <dbReference type="NCBI Taxonomy" id="3133425"/>
    <lineage>
        <taxon>Bacteria</taxon>
        <taxon>Pseudomonadati</taxon>
        <taxon>Pseudomonadota</taxon>
        <taxon>Gammaproteobacteria</taxon>
        <taxon>Oceanospirillales</taxon>
        <taxon>Oceanospirillaceae</taxon>
        <taxon>Oceanobacter</taxon>
    </lineage>
</organism>
<gene>
    <name evidence="2" type="ORF">WG929_16600</name>
</gene>
<keyword evidence="3" id="KW-1185">Reference proteome</keyword>